<dbReference type="GO" id="GO:0004181">
    <property type="term" value="F:metallocarboxypeptidase activity"/>
    <property type="evidence" value="ECO:0007669"/>
    <property type="project" value="InterPro"/>
</dbReference>
<dbReference type="NCBIfam" id="TIGR02290">
    <property type="entry name" value="M3_fam_3"/>
    <property type="match status" value="1"/>
</dbReference>
<protein>
    <submittedName>
        <fullName evidence="9">M3 family oligoendopeptidase</fullName>
    </submittedName>
</protein>
<keyword evidence="4 6" id="KW-0862">Zinc</keyword>
<evidence type="ECO:0000313" key="10">
    <source>
        <dbReference type="Proteomes" id="UP000261032"/>
    </source>
</evidence>
<organism evidence="9 10">
    <name type="scientific">Thomasclavelia ramosa</name>
    <dbReference type="NCBI Taxonomy" id="1547"/>
    <lineage>
        <taxon>Bacteria</taxon>
        <taxon>Bacillati</taxon>
        <taxon>Bacillota</taxon>
        <taxon>Erysipelotrichia</taxon>
        <taxon>Erysipelotrichales</taxon>
        <taxon>Coprobacillaceae</taxon>
        <taxon>Thomasclavelia</taxon>
    </lineage>
</organism>
<proteinExistence type="inferred from homology"/>
<reference evidence="9 10" key="1">
    <citation type="submission" date="2018-08" db="EMBL/GenBank/DDBJ databases">
        <title>A genome reference for cultivated species of the human gut microbiota.</title>
        <authorList>
            <person name="Zou Y."/>
            <person name="Xue W."/>
            <person name="Luo G."/>
        </authorList>
    </citation>
    <scope>NUCLEOTIDE SEQUENCE [LARGE SCALE GENOMIC DNA]</scope>
    <source>
        <strain evidence="9 10">OM06-4</strain>
    </source>
</reference>
<accession>A0A3E3ECC9</accession>
<dbReference type="RefSeq" id="WP_117581550.1">
    <property type="nucleotide sequence ID" value="NZ_QUSL01000014.1"/>
</dbReference>
<dbReference type="PANTHER" id="PTHR34217">
    <property type="entry name" value="METAL-DEPENDENT CARBOXYPEPTIDASE"/>
    <property type="match status" value="1"/>
</dbReference>
<feature type="domain" description="Oligopeptidase F N-terminal" evidence="8">
    <location>
        <begin position="112"/>
        <end position="164"/>
    </location>
</feature>
<dbReference type="InterPro" id="IPR001333">
    <property type="entry name" value="Peptidase_M32_Taq"/>
</dbReference>
<evidence type="ECO:0000256" key="4">
    <source>
        <dbReference type="ARBA" id="ARBA00022833"/>
    </source>
</evidence>
<dbReference type="GO" id="GO:0046872">
    <property type="term" value="F:metal ion binding"/>
    <property type="evidence" value="ECO:0007669"/>
    <property type="project" value="UniProtKB-UniRule"/>
</dbReference>
<dbReference type="InterPro" id="IPR013647">
    <property type="entry name" value="OligopepF_N_dom"/>
</dbReference>
<evidence type="ECO:0000313" key="9">
    <source>
        <dbReference type="EMBL" id="RGD84757.1"/>
    </source>
</evidence>
<name>A0A3E3ECC9_9FIRM</name>
<dbReference type="AlphaFoldDB" id="A0A3E3ECC9"/>
<dbReference type="CDD" id="cd09607">
    <property type="entry name" value="M3B_PepF"/>
    <property type="match status" value="1"/>
</dbReference>
<dbReference type="Pfam" id="PF01432">
    <property type="entry name" value="Peptidase_M3"/>
    <property type="match status" value="1"/>
</dbReference>
<comment type="cofactor">
    <cofactor evidence="6">
        <name>Zn(2+)</name>
        <dbReference type="ChEBI" id="CHEBI:29105"/>
    </cofactor>
    <text evidence="6">Binds 1 zinc ion.</text>
</comment>
<evidence type="ECO:0000259" key="8">
    <source>
        <dbReference type="Pfam" id="PF08439"/>
    </source>
</evidence>
<keyword evidence="5 6" id="KW-0482">Metalloprotease</keyword>
<dbReference type="EMBL" id="QUSL01000014">
    <property type="protein sequence ID" value="RGD84757.1"/>
    <property type="molecule type" value="Genomic_DNA"/>
</dbReference>
<evidence type="ECO:0000256" key="1">
    <source>
        <dbReference type="ARBA" id="ARBA00022670"/>
    </source>
</evidence>
<keyword evidence="3 6" id="KW-0378">Hydrolase</keyword>
<evidence type="ECO:0000256" key="6">
    <source>
        <dbReference type="RuleBase" id="RU003435"/>
    </source>
</evidence>
<dbReference type="SUPFAM" id="SSF55486">
    <property type="entry name" value="Metalloproteases ('zincins'), catalytic domain"/>
    <property type="match status" value="1"/>
</dbReference>
<dbReference type="InterPro" id="IPR034006">
    <property type="entry name" value="M3B_PepF_2"/>
</dbReference>
<dbReference type="Gene3D" id="1.20.140.70">
    <property type="entry name" value="Oligopeptidase f, N-terminal domain"/>
    <property type="match status" value="1"/>
</dbReference>
<dbReference type="GO" id="GO:0006508">
    <property type="term" value="P:proteolysis"/>
    <property type="evidence" value="ECO:0007669"/>
    <property type="project" value="UniProtKB-KW"/>
</dbReference>
<keyword evidence="2 6" id="KW-0479">Metal-binding</keyword>
<gene>
    <name evidence="9" type="ORF">DXB93_10050</name>
</gene>
<comment type="caution">
    <text evidence="9">The sequence shown here is derived from an EMBL/GenBank/DDBJ whole genome shotgun (WGS) entry which is preliminary data.</text>
</comment>
<dbReference type="Gene3D" id="1.10.1370.20">
    <property type="entry name" value="Oligoendopeptidase f, C-terminal domain"/>
    <property type="match status" value="1"/>
</dbReference>
<comment type="similarity">
    <text evidence="6">Belongs to the peptidase M3 family.</text>
</comment>
<dbReference type="GO" id="GO:0004222">
    <property type="term" value="F:metalloendopeptidase activity"/>
    <property type="evidence" value="ECO:0007669"/>
    <property type="project" value="InterPro"/>
</dbReference>
<dbReference type="Pfam" id="PF08439">
    <property type="entry name" value="Peptidase_M3_N"/>
    <property type="match status" value="1"/>
</dbReference>
<evidence type="ECO:0000256" key="5">
    <source>
        <dbReference type="ARBA" id="ARBA00023049"/>
    </source>
</evidence>
<dbReference type="Proteomes" id="UP000261032">
    <property type="component" value="Unassembled WGS sequence"/>
</dbReference>
<keyword evidence="1 6" id="KW-0645">Protease</keyword>
<feature type="domain" description="Peptidase M3A/M3B catalytic" evidence="7">
    <location>
        <begin position="181"/>
        <end position="562"/>
    </location>
</feature>
<evidence type="ECO:0000259" key="7">
    <source>
        <dbReference type="Pfam" id="PF01432"/>
    </source>
</evidence>
<sequence>MKEWDLSKLYQSFDDSSFTTDFNQIIKLQKQINTYRNNNDEKSLENYLVDLIKLNQLIEKVANYISLTLSVDTTNSIALKYSDQLDNLLASFVEDEVLNQQWISTFKLDSLKSNLIKEHLFILKEIQQNQKYTLDKKSESIIAHMQNTGSNAFSKLKDQLISSIEVTIEDQTYPLTSVLNMAYDKDREIRKKAYQAEINSYQDKEQAIAACLNGIKGEVLYTTKLRGYENELERTLINARMSKETLDVLLTVMQENLSVFRDYLKTKATALGYQNGLPWFELYAPVIEDHDSHPYEKSCQFIINQFSTFSEHLGTFAKKAIENNWIDVYPQSGKVGGAFCCNLHSIKESRFLLNYGDSFSDAITMAHELGHGFHGECLNDESILNSDYPMPIAETASTFCETIVTKAALKKANDQTKLSLLEDELSGATQVIVDIYSRYLFESRFFEKRETGALSVEEIKELMIQAQKDAYGDGLDHQYLHPYMWTWKPHYYYADCSFYNFPYAFGLLLAKGLYTIYQKEGSKFSNTYEKILSLTGKMSLEDVCSSVNINLKDKSFWQASINTFKEDLTLYKQLLNKDVISQ</sequence>
<dbReference type="PANTHER" id="PTHR34217:SF1">
    <property type="entry name" value="CARBOXYPEPTIDASE 1"/>
    <property type="match status" value="1"/>
</dbReference>
<dbReference type="InterPro" id="IPR011977">
    <property type="entry name" value="Pept_M3B_clade3"/>
</dbReference>
<evidence type="ECO:0000256" key="2">
    <source>
        <dbReference type="ARBA" id="ARBA00022723"/>
    </source>
</evidence>
<evidence type="ECO:0000256" key="3">
    <source>
        <dbReference type="ARBA" id="ARBA00022801"/>
    </source>
</evidence>
<dbReference type="InterPro" id="IPR042088">
    <property type="entry name" value="OligoPept_F_C"/>
</dbReference>
<dbReference type="InterPro" id="IPR001567">
    <property type="entry name" value="Pept_M3A_M3B_dom"/>
</dbReference>